<dbReference type="Pfam" id="PF10948">
    <property type="entry name" value="DUF2635"/>
    <property type="match status" value="1"/>
</dbReference>
<dbReference type="Proteomes" id="UP001320513">
    <property type="component" value="Unassembled WGS sequence"/>
</dbReference>
<keyword evidence="3" id="KW-1185">Reference proteome</keyword>
<dbReference type="RefSeq" id="WP_243246371.1">
    <property type="nucleotide sequence ID" value="NZ_LOHG01000006.1"/>
</dbReference>
<gene>
    <name evidence="2" type="ORF">AUC61_12175</name>
</gene>
<proteinExistence type="predicted"/>
<protein>
    <recommendedName>
        <fullName evidence="4">DUF2635 domain-containing protein</fullName>
    </recommendedName>
</protein>
<feature type="region of interest" description="Disordered" evidence="1">
    <location>
        <begin position="1"/>
        <end position="24"/>
    </location>
</feature>
<evidence type="ECO:0000313" key="2">
    <source>
        <dbReference type="EMBL" id="MCI8210295.1"/>
    </source>
</evidence>
<name>A0ABS9ZI92_9PSED</name>
<dbReference type="InterPro" id="IPR024400">
    <property type="entry name" value="DUF2635"/>
</dbReference>
<dbReference type="EMBL" id="LOHG01000006">
    <property type="protein sequence ID" value="MCI8210295.1"/>
    <property type="molecule type" value="Genomic_DNA"/>
</dbReference>
<comment type="caution">
    <text evidence="2">The sequence shown here is derived from an EMBL/GenBank/DDBJ whole genome shotgun (WGS) entry which is preliminary data.</text>
</comment>
<accession>A0ABS9ZI92</accession>
<evidence type="ECO:0000313" key="3">
    <source>
        <dbReference type="Proteomes" id="UP001320513"/>
    </source>
</evidence>
<sequence length="64" mass="6806">MKRVHVKPAEGRAVPDPARGGELLPAEGYEVPLTAFWQRRINDADVVIVGTAPSQPKAKGSAAK</sequence>
<evidence type="ECO:0008006" key="4">
    <source>
        <dbReference type="Google" id="ProtNLM"/>
    </source>
</evidence>
<organism evidence="2 3">
    <name type="scientific">Pseudomonas maioricensis</name>
    <dbReference type="NCBI Taxonomy" id="1766623"/>
    <lineage>
        <taxon>Bacteria</taxon>
        <taxon>Pseudomonadati</taxon>
        <taxon>Pseudomonadota</taxon>
        <taxon>Gammaproteobacteria</taxon>
        <taxon>Pseudomonadales</taxon>
        <taxon>Pseudomonadaceae</taxon>
        <taxon>Pseudomonas</taxon>
    </lineage>
</organism>
<evidence type="ECO:0000256" key="1">
    <source>
        <dbReference type="SAM" id="MobiDB-lite"/>
    </source>
</evidence>
<reference evidence="2 3" key="1">
    <citation type="submission" date="2015-12" db="EMBL/GenBank/DDBJ databases">
        <title>Phylogenomics in the description of a new species in the Pseudomonas syringae group.</title>
        <authorList>
            <person name="Busquets A."/>
            <person name="Gomila M."/>
            <person name="Beiki F."/>
            <person name="Rahimian H."/>
            <person name="Mulet M."/>
            <person name="Sanchez D."/>
            <person name="Garcia-Valdes E."/>
            <person name="Lalucat J."/>
        </authorList>
    </citation>
    <scope>NUCLEOTIDE SEQUENCE [LARGE SCALE GENOMIC DNA]</scope>
    <source>
        <strain evidence="2 3">S25</strain>
    </source>
</reference>